<feature type="region of interest" description="Disordered" evidence="1">
    <location>
        <begin position="133"/>
        <end position="154"/>
    </location>
</feature>
<accession>A0A2H6N966</accession>
<sequence>MRGITKAGCDMRTGNGGGWRESHWPLLRFFARGPLGEAAPLPSAPTGLCALEGRSPPPQCCFPSRPSNAQSPVGAEGSGAASPSGPRAKKRKSGQWLSLHPPPLPVLMSHPALVIPRICCCLEIRVSPRKRATWGREKKKASCQGEKPCGGPSV</sequence>
<reference evidence="2" key="1">
    <citation type="submission" date="2017-07" db="EMBL/GenBank/DDBJ databases">
        <authorList>
            <person name="Mikheyev A."/>
            <person name="Grau M."/>
        </authorList>
    </citation>
    <scope>NUCLEOTIDE SEQUENCE</scope>
    <source>
        <tissue evidence="2">Venom_gland</tissue>
    </source>
</reference>
<protein>
    <submittedName>
        <fullName evidence="2">Uncharacterized protein</fullName>
    </submittedName>
</protein>
<dbReference type="EMBL" id="IACI01060841">
    <property type="protein sequence ID" value="LAA27356.1"/>
    <property type="molecule type" value="Transcribed_RNA"/>
</dbReference>
<feature type="compositionally biased region" description="Low complexity" evidence="1">
    <location>
        <begin position="71"/>
        <end position="86"/>
    </location>
</feature>
<reference evidence="2" key="2">
    <citation type="submission" date="2017-12" db="EMBL/GenBank/DDBJ databases">
        <title>Coralsnake Venomics: Analyses of Venom Gland Transcriptomes and Proteomes of Six Brazilian Taxa.</title>
        <authorList>
            <person name="Aird S.D."/>
            <person name="Jorge da Silva N."/>
            <person name="Qiu L."/>
            <person name="Villar-Briones A."/>
            <person name="Aparecida-Saddi V."/>
            <person name="Campos-Telles M.P."/>
            <person name="Grau M."/>
            <person name="Mikheyev A.S."/>
        </authorList>
    </citation>
    <scope>NUCLEOTIDE SEQUENCE</scope>
    <source>
        <tissue evidence="2">Venom_gland</tissue>
    </source>
</reference>
<feature type="region of interest" description="Disordered" evidence="1">
    <location>
        <begin position="60"/>
        <end position="100"/>
    </location>
</feature>
<dbReference type="AlphaFoldDB" id="A0A2H6N966"/>
<evidence type="ECO:0000313" key="2">
    <source>
        <dbReference type="EMBL" id="LAA27356.1"/>
    </source>
</evidence>
<evidence type="ECO:0000256" key="1">
    <source>
        <dbReference type="SAM" id="MobiDB-lite"/>
    </source>
</evidence>
<name>A0A2H6N966_9SAUR</name>
<proteinExistence type="predicted"/>
<organism evidence="2">
    <name type="scientific">Micrurus carvalhoi</name>
    <dbReference type="NCBI Taxonomy" id="3147026"/>
    <lineage>
        <taxon>Eukaryota</taxon>
        <taxon>Metazoa</taxon>
        <taxon>Chordata</taxon>
        <taxon>Craniata</taxon>
        <taxon>Vertebrata</taxon>
        <taxon>Euteleostomi</taxon>
        <taxon>Lepidosauria</taxon>
        <taxon>Squamata</taxon>
        <taxon>Bifurcata</taxon>
        <taxon>Unidentata</taxon>
        <taxon>Episquamata</taxon>
        <taxon>Toxicofera</taxon>
        <taxon>Serpentes</taxon>
        <taxon>Colubroidea</taxon>
        <taxon>Elapidae</taxon>
        <taxon>Elapinae</taxon>
        <taxon>Micrurus</taxon>
    </lineage>
</organism>